<keyword evidence="7" id="KW-0479">Metal-binding</keyword>
<evidence type="ECO:0000313" key="11">
    <source>
        <dbReference type="Proteomes" id="UP000671879"/>
    </source>
</evidence>
<comment type="cofactor">
    <cofactor evidence="2">
        <name>Mg(2+)</name>
        <dbReference type="ChEBI" id="CHEBI:18420"/>
    </cofactor>
</comment>
<keyword evidence="8" id="KW-0378">Hydrolase</keyword>
<evidence type="ECO:0000256" key="9">
    <source>
        <dbReference type="ARBA" id="ARBA00023049"/>
    </source>
</evidence>
<evidence type="ECO:0000256" key="4">
    <source>
        <dbReference type="ARBA" id="ARBA00008236"/>
    </source>
</evidence>
<comment type="similarity">
    <text evidence="4">Belongs to the peptidase M29 family.</text>
</comment>
<proteinExistence type="inferred from homology"/>
<evidence type="ECO:0000256" key="2">
    <source>
        <dbReference type="ARBA" id="ARBA00001946"/>
    </source>
</evidence>
<dbReference type="AlphaFoldDB" id="A0A9Q7EX87"/>
<dbReference type="RefSeq" id="WP_274373482.1">
    <property type="nucleotide sequence ID" value="NZ_CP072943.1"/>
</dbReference>
<evidence type="ECO:0000256" key="5">
    <source>
        <dbReference type="ARBA" id="ARBA00022438"/>
    </source>
</evidence>
<accession>A0A9Q7EX87</accession>
<keyword evidence="5 10" id="KW-0031">Aminopeptidase</keyword>
<protein>
    <submittedName>
        <fullName evidence="10">Aminopeptidase</fullName>
    </submittedName>
</protein>
<dbReference type="GO" id="GO:0046872">
    <property type="term" value="F:metal ion binding"/>
    <property type="evidence" value="ECO:0007669"/>
    <property type="project" value="UniProtKB-KW"/>
</dbReference>
<dbReference type="GO" id="GO:0004177">
    <property type="term" value="F:aminopeptidase activity"/>
    <property type="evidence" value="ECO:0007669"/>
    <property type="project" value="UniProtKB-KW"/>
</dbReference>
<dbReference type="Proteomes" id="UP000671879">
    <property type="component" value="Chromosome"/>
</dbReference>
<evidence type="ECO:0000256" key="6">
    <source>
        <dbReference type="ARBA" id="ARBA00022670"/>
    </source>
</evidence>
<reference evidence="11" key="1">
    <citation type="submission" date="2021-04" db="EMBL/GenBank/DDBJ databases">
        <title>A novel Synergistetes isolate from a pyrite-forming mixed culture.</title>
        <authorList>
            <person name="Bunk B."/>
            <person name="Sproer C."/>
            <person name="Spring S."/>
            <person name="Pester M."/>
        </authorList>
    </citation>
    <scope>NUCLEOTIDE SEQUENCE [LARGE SCALE GENOMIC DNA]</scope>
    <source>
        <strain evidence="11">J.5.4.2-T.3.5.2</strain>
    </source>
</reference>
<keyword evidence="9" id="KW-0482">Metalloprotease</keyword>
<keyword evidence="6" id="KW-0645">Protease</keyword>
<evidence type="ECO:0000313" key="10">
    <source>
        <dbReference type="EMBL" id="QTX32260.1"/>
    </source>
</evidence>
<dbReference type="EMBL" id="CP072943">
    <property type="protein sequence ID" value="QTX32260.1"/>
    <property type="molecule type" value="Genomic_DNA"/>
</dbReference>
<dbReference type="KEGG" id="aram:KAR29_13305"/>
<dbReference type="SUPFAM" id="SSF144052">
    <property type="entry name" value="Thermophilic metalloprotease-like"/>
    <property type="match status" value="1"/>
</dbReference>
<evidence type="ECO:0000256" key="3">
    <source>
        <dbReference type="ARBA" id="ARBA00001947"/>
    </source>
</evidence>
<evidence type="ECO:0000256" key="1">
    <source>
        <dbReference type="ARBA" id="ARBA00001941"/>
    </source>
</evidence>
<dbReference type="PANTHER" id="PTHR34448:SF1">
    <property type="entry name" value="BLL6088 PROTEIN"/>
    <property type="match status" value="1"/>
</dbReference>
<dbReference type="InterPro" id="IPR052170">
    <property type="entry name" value="M29_Exopeptidase"/>
</dbReference>
<gene>
    <name evidence="10" type="ORF">KAR29_13305</name>
</gene>
<name>A0A9Q7EX87_9BACT</name>
<sequence length="371" mass="41632">MEDGRVRLLARHIVDFALELQRGDRLLVELHGEGLPLALAVVEESFDRGARPFVHRHDYRLERALLRGADASLLEEIAAFEVARMEKMDAYVDIRGTENLYAWSDVPQEKLDLYRSRYFGPLHLQRRCGHTRWSVMRYPNDAMAQQAKMSTKAFEDFYFGACLVDYGRMERAMRPLVDLMEGTDRVRVVGPGVDLAFSIKGIGAVALAGRRNLPDGEVYSAPVRGSVEGRVRFNVPFPYEGFVLSDVELVFREGRVVACSCNDGPRLEAILDTDEGARFPGEFALGVNPEILHPMADVLFDEKIAGSFHLTPGNAYANADNGNRSSVHLDFTCIQRPEYGGGEIYFDDRLIRKDGLFVVEALGDLNPDRLS</sequence>
<evidence type="ECO:0000256" key="7">
    <source>
        <dbReference type="ARBA" id="ARBA00022723"/>
    </source>
</evidence>
<comment type="cofactor">
    <cofactor evidence="3">
        <name>Zn(2+)</name>
        <dbReference type="ChEBI" id="CHEBI:29105"/>
    </cofactor>
</comment>
<dbReference type="PANTHER" id="PTHR34448">
    <property type="entry name" value="AMINOPEPTIDASE"/>
    <property type="match status" value="1"/>
</dbReference>
<dbReference type="GO" id="GO:0008237">
    <property type="term" value="F:metallopeptidase activity"/>
    <property type="evidence" value="ECO:0007669"/>
    <property type="project" value="UniProtKB-KW"/>
</dbReference>
<evidence type="ECO:0000256" key="8">
    <source>
        <dbReference type="ARBA" id="ARBA00022801"/>
    </source>
</evidence>
<keyword evidence="11" id="KW-1185">Reference proteome</keyword>
<organism evidence="10 11">
    <name type="scientific">Aminithiophilus ramosus</name>
    <dbReference type="NCBI Taxonomy" id="3029084"/>
    <lineage>
        <taxon>Bacteria</taxon>
        <taxon>Thermotogati</taxon>
        <taxon>Synergistota</taxon>
        <taxon>Synergistia</taxon>
        <taxon>Synergistales</taxon>
        <taxon>Aminithiophilaceae</taxon>
        <taxon>Aminithiophilus</taxon>
    </lineage>
</organism>
<dbReference type="GO" id="GO:0006508">
    <property type="term" value="P:proteolysis"/>
    <property type="evidence" value="ECO:0007669"/>
    <property type="project" value="UniProtKB-KW"/>
</dbReference>
<dbReference type="Pfam" id="PF02073">
    <property type="entry name" value="Peptidase_M29"/>
    <property type="match status" value="1"/>
</dbReference>
<dbReference type="InterPro" id="IPR000787">
    <property type="entry name" value="Peptidase_M29"/>
</dbReference>
<dbReference type="Gene3D" id="3.40.1830.10">
    <property type="entry name" value="Thermophilic metalloprotease (M29)"/>
    <property type="match status" value="1"/>
</dbReference>
<dbReference type="InterPro" id="IPR035097">
    <property type="entry name" value="M29_N-terminal"/>
</dbReference>
<comment type="cofactor">
    <cofactor evidence="1">
        <name>Co(2+)</name>
        <dbReference type="ChEBI" id="CHEBI:48828"/>
    </cofactor>
</comment>